<name>X0TX25_9ZZZZ</name>
<feature type="non-terminal residue" evidence="3">
    <location>
        <position position="328"/>
    </location>
</feature>
<accession>X0TX25</accession>
<evidence type="ECO:0000313" key="3">
    <source>
        <dbReference type="EMBL" id="GAF80680.1"/>
    </source>
</evidence>
<dbReference type="GO" id="GO:0005996">
    <property type="term" value="P:monosaccharide metabolic process"/>
    <property type="evidence" value="ECO:0007669"/>
    <property type="project" value="InterPro"/>
</dbReference>
<dbReference type="PANTHER" id="PTHR36120:SF1">
    <property type="entry name" value="L-FUCOSE ISOMERASE C-TERMINAL DOMAIN-CONTAINING PROTEIN"/>
    <property type="match status" value="1"/>
</dbReference>
<dbReference type="InterPro" id="IPR009015">
    <property type="entry name" value="Fucose_isomerase_N/cen_sf"/>
</dbReference>
<evidence type="ECO:0008006" key="4">
    <source>
        <dbReference type="Google" id="ProtNLM"/>
    </source>
</evidence>
<dbReference type="GO" id="GO:0005737">
    <property type="term" value="C:cytoplasm"/>
    <property type="evidence" value="ECO:0007669"/>
    <property type="project" value="InterPro"/>
</dbReference>
<evidence type="ECO:0000256" key="1">
    <source>
        <dbReference type="ARBA" id="ARBA00023235"/>
    </source>
</evidence>
<dbReference type="AlphaFoldDB" id="X0TX25"/>
<organism evidence="3">
    <name type="scientific">marine sediment metagenome</name>
    <dbReference type="NCBI Taxonomy" id="412755"/>
    <lineage>
        <taxon>unclassified sequences</taxon>
        <taxon>metagenomes</taxon>
        <taxon>ecological metagenomes</taxon>
    </lineage>
</organism>
<feature type="non-terminal residue" evidence="3">
    <location>
        <position position="1"/>
    </location>
</feature>
<dbReference type="EMBL" id="BARS01009866">
    <property type="protein sequence ID" value="GAF80680.1"/>
    <property type="molecule type" value="Genomic_DNA"/>
</dbReference>
<dbReference type="GO" id="GO:0016861">
    <property type="term" value="F:intramolecular oxidoreductase activity, interconverting aldoses and ketoses"/>
    <property type="evidence" value="ECO:0007669"/>
    <property type="project" value="InterPro"/>
</dbReference>
<comment type="caution">
    <text evidence="3">The sequence shown here is derived from an EMBL/GenBank/DDBJ whole genome shotgun (WGS) entry which is preliminary data.</text>
</comment>
<dbReference type="SUPFAM" id="SSF53743">
    <property type="entry name" value="FucI/AraA N-terminal and middle domains"/>
    <property type="match status" value="1"/>
</dbReference>
<reference evidence="3" key="1">
    <citation type="journal article" date="2014" name="Front. Microbiol.">
        <title>High frequency of phylogenetically diverse reductive dehalogenase-homologous genes in deep subseafloor sedimentary metagenomes.</title>
        <authorList>
            <person name="Kawai M."/>
            <person name="Futagami T."/>
            <person name="Toyoda A."/>
            <person name="Takaki Y."/>
            <person name="Nishi S."/>
            <person name="Hori S."/>
            <person name="Arai W."/>
            <person name="Tsubouchi T."/>
            <person name="Morono Y."/>
            <person name="Uchiyama I."/>
            <person name="Ito T."/>
            <person name="Fujiyama A."/>
            <person name="Inagaki F."/>
            <person name="Takami H."/>
        </authorList>
    </citation>
    <scope>NUCLEOTIDE SEQUENCE</scope>
    <source>
        <strain evidence="3">Expedition CK06-06</strain>
    </source>
</reference>
<evidence type="ECO:0000256" key="2">
    <source>
        <dbReference type="ARBA" id="ARBA00023277"/>
    </source>
</evidence>
<dbReference type="PANTHER" id="PTHR36120">
    <property type="entry name" value="FUCOSE ISOMERASE"/>
    <property type="match status" value="1"/>
</dbReference>
<gene>
    <name evidence="3" type="ORF">S01H1_18452</name>
</gene>
<keyword evidence="1" id="KW-0413">Isomerase</keyword>
<sequence length="328" mass="35757">AWTVRQARLDVPILIFGCQEEEVLTMTTRRRDAFCGLLSIGDVLRQIGAKYTVARRPICYPGDASFAEDLDWFVRICRVVCGVRSARYGQIGARPEAFWTCRYNEKQLQRLGPTTVVLDLSEAIAGARALADDDADVKRLVDDIGGYADVSGINAESVLRSAKLELFLRRWREDNAIDAFGIQCWTSIQANYGVCGCTTMSRLGDEGIPCACESDIMGTLSMHAAMLASDSPAGLADWNNLHNEDDELATVWHCGVFPKSFAKGQPKLGVQEIIASGGGASYDDSQGTVEFVAKPGPLTLCRVTQSAENEWQAVMVEGAVEDNPAVTF</sequence>
<protein>
    <recommendedName>
        <fullName evidence="4">L-fucose isomerase C-terminal domain-containing protein</fullName>
    </recommendedName>
</protein>
<proteinExistence type="predicted"/>
<keyword evidence="2" id="KW-0119">Carbohydrate metabolism</keyword>